<dbReference type="Pfam" id="PF09684">
    <property type="entry name" value="Tail_P2_I"/>
    <property type="match status" value="1"/>
</dbReference>
<reference evidence="1" key="1">
    <citation type="journal article" date="2021" name="PeerJ">
        <title>Extensive microbial diversity within the chicken gut microbiome revealed by metagenomics and culture.</title>
        <authorList>
            <person name="Gilroy R."/>
            <person name="Ravi A."/>
            <person name="Getino M."/>
            <person name="Pursley I."/>
            <person name="Horton D.L."/>
            <person name="Alikhan N.F."/>
            <person name="Baker D."/>
            <person name="Gharbi K."/>
            <person name="Hall N."/>
            <person name="Watson M."/>
            <person name="Adriaenssens E.M."/>
            <person name="Foster-Nyarko E."/>
            <person name="Jarju S."/>
            <person name="Secka A."/>
            <person name="Antonio M."/>
            <person name="Oren A."/>
            <person name="Chaudhuri R.R."/>
            <person name="La Ragione R."/>
            <person name="Hildebrand F."/>
            <person name="Pallen M.J."/>
        </authorList>
    </citation>
    <scope>NUCLEOTIDE SEQUENCE</scope>
    <source>
        <strain evidence="1">ChiW4-1371</strain>
    </source>
</reference>
<organism evidence="1 2">
    <name type="scientific">Candidatus Mucispirillum faecigallinarum</name>
    <dbReference type="NCBI Taxonomy" id="2838699"/>
    <lineage>
        <taxon>Bacteria</taxon>
        <taxon>Pseudomonadati</taxon>
        <taxon>Deferribacterota</taxon>
        <taxon>Deferribacteres</taxon>
        <taxon>Deferribacterales</taxon>
        <taxon>Mucispirillaceae</taxon>
        <taxon>Mucispirillum</taxon>
    </lineage>
</organism>
<dbReference type="InterPro" id="IPR006521">
    <property type="entry name" value="Tail_protein_I"/>
</dbReference>
<protein>
    <submittedName>
        <fullName evidence="1">Phage tail protein I</fullName>
    </submittedName>
</protein>
<gene>
    <name evidence="1" type="ORF">H9804_04300</name>
</gene>
<comment type="caution">
    <text evidence="1">The sequence shown here is derived from an EMBL/GenBank/DDBJ whole genome shotgun (WGS) entry which is preliminary data.</text>
</comment>
<proteinExistence type="predicted"/>
<dbReference type="Proteomes" id="UP000824176">
    <property type="component" value="Unassembled WGS sequence"/>
</dbReference>
<evidence type="ECO:0000313" key="1">
    <source>
        <dbReference type="EMBL" id="HIZ89143.1"/>
    </source>
</evidence>
<evidence type="ECO:0000313" key="2">
    <source>
        <dbReference type="Proteomes" id="UP000824176"/>
    </source>
</evidence>
<dbReference type="NCBIfam" id="TIGR01634">
    <property type="entry name" value="tail_P2_I"/>
    <property type="match status" value="1"/>
</dbReference>
<dbReference type="EMBL" id="DXAQ01000068">
    <property type="protein sequence ID" value="HIZ89143.1"/>
    <property type="molecule type" value="Genomic_DNA"/>
</dbReference>
<name>A0A9D2GSF2_9BACT</name>
<reference evidence="1" key="2">
    <citation type="submission" date="2021-04" db="EMBL/GenBank/DDBJ databases">
        <authorList>
            <person name="Gilroy R."/>
        </authorList>
    </citation>
    <scope>NUCLEOTIDE SEQUENCE</scope>
    <source>
        <strain evidence="1">ChiW4-1371</strain>
    </source>
</reference>
<sequence length="219" mass="25177">MKNANFIDLLPASLKNNKDIIKFSSIIDNYLSNIDNIIDKLTIYARLDDNTLEEHYVDALAKTFHLLANESYRFAGTVEQKRELVRNALILHRTKGTKYAVERVCNILDLKEARLTEWFEDDGEPYTFKINANAFDGLNQETISLLYSMVDEFKNVRSHVAVFEFESASYGTVYMPAGIVYNNEIEIRQQFCKINELPGKIFIGCAVYIDSDVVCNEFI</sequence>
<accession>A0A9D2GSF2</accession>
<dbReference type="AlphaFoldDB" id="A0A9D2GSF2"/>